<feature type="domain" description="Glycosyltransferase subfamily 4-like N-terminal" evidence="2">
    <location>
        <begin position="1"/>
        <end position="63"/>
    </location>
</feature>
<dbReference type="PANTHER" id="PTHR45947:SF3">
    <property type="entry name" value="SULFOQUINOVOSYL TRANSFERASE SQD2"/>
    <property type="match status" value="1"/>
</dbReference>
<dbReference type="SUPFAM" id="SSF53756">
    <property type="entry name" value="UDP-Glycosyltransferase/glycogen phosphorylase"/>
    <property type="match status" value="1"/>
</dbReference>
<evidence type="ECO:0000259" key="1">
    <source>
        <dbReference type="Pfam" id="PF00534"/>
    </source>
</evidence>
<dbReference type="Pfam" id="PF13477">
    <property type="entry name" value="Glyco_trans_4_2"/>
    <property type="match status" value="1"/>
</dbReference>
<dbReference type="PANTHER" id="PTHR45947">
    <property type="entry name" value="SULFOQUINOVOSYL TRANSFERASE SQD2"/>
    <property type="match status" value="1"/>
</dbReference>
<dbReference type="GO" id="GO:0016757">
    <property type="term" value="F:glycosyltransferase activity"/>
    <property type="evidence" value="ECO:0007669"/>
    <property type="project" value="InterPro"/>
</dbReference>
<sequence>MNKLSIDCVHVHYLGFYGLISLFSRAKLIATAWGSDVLINKKNFLKKILVKKVLNKAEIITCDAYHLQDVLIKLGAFRKKIKIINFGIDSKKFSKQPIDNQLRQKLGIVESLSIVSTRGFEDIYDIQTLIKAMPIILKNVPNVQLILVGRGTIQDTLEQLVRELKLEHAISFVGLIPNDELPNVLSNTDIYVSTSLSDAGLAASTAEAMTCEVPVVISNSAENNKWVNDQKNGFLFPVKDYKKLAKVLIVLLQDEKLRKSIGKAGRGIIVKNNDYENEMDKVDKLYKRLRND</sequence>
<dbReference type="Gene3D" id="3.40.50.2000">
    <property type="entry name" value="Glycogen Phosphorylase B"/>
    <property type="match status" value="2"/>
</dbReference>
<keyword evidence="3" id="KW-0808">Transferase</keyword>
<protein>
    <submittedName>
        <fullName evidence="3">Glycosyltransferase LafA, responsible for the formation of Glc-DAG</fullName>
    </submittedName>
</protein>
<dbReference type="AlphaFoldDB" id="A0A1W1E189"/>
<name>A0A1W1E189_9ZZZZ</name>
<gene>
    <name evidence="3" type="ORF">MNB_SUP05-SYMBIONT-5-103</name>
</gene>
<reference evidence="3" key="1">
    <citation type="submission" date="2016-10" db="EMBL/GenBank/DDBJ databases">
        <authorList>
            <person name="de Groot N.N."/>
        </authorList>
    </citation>
    <scope>NUCLEOTIDE SEQUENCE</scope>
</reference>
<dbReference type="InterPro" id="IPR050194">
    <property type="entry name" value="Glycosyltransferase_grp1"/>
</dbReference>
<dbReference type="InterPro" id="IPR028098">
    <property type="entry name" value="Glyco_trans_4-like_N"/>
</dbReference>
<proteinExistence type="predicted"/>
<dbReference type="EMBL" id="FPHZ01000025">
    <property type="protein sequence ID" value="SFV87486.1"/>
    <property type="molecule type" value="Genomic_DNA"/>
</dbReference>
<dbReference type="InterPro" id="IPR001296">
    <property type="entry name" value="Glyco_trans_1"/>
</dbReference>
<evidence type="ECO:0000313" key="3">
    <source>
        <dbReference type="EMBL" id="SFV87486.1"/>
    </source>
</evidence>
<feature type="domain" description="Glycosyl transferase family 1" evidence="1">
    <location>
        <begin position="104"/>
        <end position="266"/>
    </location>
</feature>
<evidence type="ECO:0000259" key="2">
    <source>
        <dbReference type="Pfam" id="PF13477"/>
    </source>
</evidence>
<accession>A0A1W1E189</accession>
<organism evidence="3">
    <name type="scientific">hydrothermal vent metagenome</name>
    <dbReference type="NCBI Taxonomy" id="652676"/>
    <lineage>
        <taxon>unclassified sequences</taxon>
        <taxon>metagenomes</taxon>
        <taxon>ecological metagenomes</taxon>
    </lineage>
</organism>
<dbReference type="Pfam" id="PF00534">
    <property type="entry name" value="Glycos_transf_1"/>
    <property type="match status" value="1"/>
</dbReference>